<proteinExistence type="predicted"/>
<reference evidence="3 4" key="1">
    <citation type="submission" date="2016-06" db="EMBL/GenBank/DDBJ databases">
        <title>Living apart together: crosstalk between the core and supernumerary genomes in a fungal plant pathogen.</title>
        <authorList>
            <person name="Vanheule A."/>
            <person name="Audenaert K."/>
            <person name="Warris S."/>
            <person name="Van De Geest H."/>
            <person name="Schijlen E."/>
            <person name="Hofte M."/>
            <person name="De Saeger S."/>
            <person name="Haesaert G."/>
            <person name="Waalwijk C."/>
            <person name="Van Der Lee T."/>
        </authorList>
    </citation>
    <scope>NUCLEOTIDE SEQUENCE [LARGE SCALE GENOMIC DNA]</scope>
    <source>
        <strain evidence="3 4">2516</strain>
    </source>
</reference>
<keyword evidence="1" id="KW-0812">Transmembrane</keyword>
<gene>
    <name evidence="3" type="ORF">FPOA_13443</name>
</gene>
<evidence type="ECO:0000313" key="4">
    <source>
        <dbReference type="Proteomes" id="UP000091967"/>
    </source>
</evidence>
<organism evidence="3 4">
    <name type="scientific">Fusarium poae</name>
    <dbReference type="NCBI Taxonomy" id="36050"/>
    <lineage>
        <taxon>Eukaryota</taxon>
        <taxon>Fungi</taxon>
        <taxon>Dikarya</taxon>
        <taxon>Ascomycota</taxon>
        <taxon>Pezizomycotina</taxon>
        <taxon>Sordariomycetes</taxon>
        <taxon>Hypocreomycetidae</taxon>
        <taxon>Hypocreales</taxon>
        <taxon>Nectriaceae</taxon>
        <taxon>Fusarium</taxon>
    </lineage>
</organism>
<feature type="domain" description="C2H2-type zinc finger ascomycetes" evidence="2">
    <location>
        <begin position="21"/>
        <end position="55"/>
    </location>
</feature>
<evidence type="ECO:0000313" key="3">
    <source>
        <dbReference type="EMBL" id="OBS15776.1"/>
    </source>
</evidence>
<accession>A0A1B8A5L8</accession>
<evidence type="ECO:0000256" key="1">
    <source>
        <dbReference type="SAM" id="Phobius"/>
    </source>
</evidence>
<dbReference type="STRING" id="36050.A0A1B8A5L8"/>
<keyword evidence="1" id="KW-1133">Transmembrane helix</keyword>
<feature type="non-terminal residue" evidence="3">
    <location>
        <position position="1"/>
    </location>
</feature>
<evidence type="ECO:0000259" key="2">
    <source>
        <dbReference type="Pfam" id="PF24537"/>
    </source>
</evidence>
<sequence>SIHSSTASGASTFGITEVQQPGGAKAQGFFMCECCPKKPKRFESLEELNAHEAEKQYKCSFCGNRFKIRTRQSAIKTPFMCAVIRGHAQLSPDTIGPFTILLTDLAKLTPVAIAAMNLYALVAALVRVSLTVVMRLGTPRTGTGMAASASAGGSQFRRLQVVQKVLQSGSLQTASHAQPREHKWRVDQHVGEGLHA</sequence>
<feature type="transmembrane region" description="Helical" evidence="1">
    <location>
        <begin position="111"/>
        <end position="130"/>
    </location>
</feature>
<name>A0A1B8A5L8_FUSPO</name>
<dbReference type="Proteomes" id="UP000091967">
    <property type="component" value="Unassembled WGS sequence"/>
</dbReference>
<keyword evidence="1" id="KW-0472">Membrane</keyword>
<dbReference type="Pfam" id="PF24537">
    <property type="entry name" value="zf-C2H2_fungi"/>
    <property type="match status" value="1"/>
</dbReference>
<comment type="caution">
    <text evidence="3">The sequence shown here is derived from an EMBL/GenBank/DDBJ whole genome shotgun (WGS) entry which is preliminary data.</text>
</comment>
<dbReference type="AlphaFoldDB" id="A0A1B8A5L8"/>
<dbReference type="InterPro" id="IPR057026">
    <property type="entry name" value="Znf-C2H2_ascomycetes"/>
</dbReference>
<protein>
    <recommendedName>
        <fullName evidence="2">C2H2-type zinc finger ascomycetes domain-containing protein</fullName>
    </recommendedName>
</protein>
<keyword evidence="4" id="KW-1185">Reference proteome</keyword>
<dbReference type="EMBL" id="LYXU01000135">
    <property type="protein sequence ID" value="OBS15776.1"/>
    <property type="molecule type" value="Genomic_DNA"/>
</dbReference>